<evidence type="ECO:0000313" key="2">
    <source>
        <dbReference type="Proteomes" id="UP001269081"/>
    </source>
</evidence>
<gene>
    <name evidence="1" type="ORF">J2W48_001555</name>
</gene>
<protein>
    <submittedName>
        <fullName evidence="1">Uncharacterized protein</fullName>
    </submittedName>
</protein>
<dbReference type="EMBL" id="JAVDWQ010000004">
    <property type="protein sequence ID" value="MDR7209617.1"/>
    <property type="molecule type" value="Genomic_DNA"/>
</dbReference>
<organism evidence="1 2">
    <name type="scientific">Flavobacterium piscis</name>
    <dbReference type="NCBI Taxonomy" id="1114874"/>
    <lineage>
        <taxon>Bacteria</taxon>
        <taxon>Pseudomonadati</taxon>
        <taxon>Bacteroidota</taxon>
        <taxon>Flavobacteriia</taxon>
        <taxon>Flavobacteriales</taxon>
        <taxon>Flavobacteriaceae</taxon>
        <taxon>Flavobacterium</taxon>
    </lineage>
</organism>
<reference evidence="1 2" key="1">
    <citation type="submission" date="2023-07" db="EMBL/GenBank/DDBJ databases">
        <title>Sorghum-associated microbial communities from plants grown in Nebraska, USA.</title>
        <authorList>
            <person name="Schachtman D."/>
        </authorList>
    </citation>
    <scope>NUCLEOTIDE SEQUENCE [LARGE SCALE GENOMIC DNA]</scope>
    <source>
        <strain evidence="1 2">4129</strain>
    </source>
</reference>
<proteinExistence type="predicted"/>
<accession>A0ABU1Y5X0</accession>
<evidence type="ECO:0000313" key="1">
    <source>
        <dbReference type="EMBL" id="MDR7209617.1"/>
    </source>
</evidence>
<sequence>MKYTDPSGWTAESDKALRDEEERLKREYGLAYAQWYGQ</sequence>
<keyword evidence="2" id="KW-1185">Reference proteome</keyword>
<dbReference type="Proteomes" id="UP001269081">
    <property type="component" value="Unassembled WGS sequence"/>
</dbReference>
<name>A0ABU1Y5X0_9FLAO</name>
<comment type="caution">
    <text evidence="1">The sequence shown here is derived from an EMBL/GenBank/DDBJ whole genome shotgun (WGS) entry which is preliminary data.</text>
</comment>